<evidence type="ECO:0000256" key="12">
    <source>
        <dbReference type="SAM" id="Phobius"/>
    </source>
</evidence>
<keyword evidence="10" id="KW-0807">Transducer</keyword>
<comment type="subcellular location">
    <subcellularLocation>
        <location evidence="1">Cell membrane</location>
        <topology evidence="1">Multi-pass membrane protein</topology>
    </subcellularLocation>
</comment>
<feature type="transmembrane region" description="Helical" evidence="12">
    <location>
        <begin position="833"/>
        <end position="855"/>
    </location>
</feature>
<dbReference type="PRINTS" id="PR00593">
    <property type="entry name" value="MTABOTROPICR"/>
</dbReference>
<dbReference type="GO" id="GO:0004930">
    <property type="term" value="F:G protein-coupled receptor activity"/>
    <property type="evidence" value="ECO:0007669"/>
    <property type="project" value="UniProtKB-KW"/>
</dbReference>
<dbReference type="InterPro" id="IPR000337">
    <property type="entry name" value="GPCR_3"/>
</dbReference>
<protein>
    <submittedName>
        <fullName evidence="14">CSON009533 protein</fullName>
    </submittedName>
</protein>
<evidence type="ECO:0000256" key="11">
    <source>
        <dbReference type="ARBA" id="ARBA00054813"/>
    </source>
</evidence>
<dbReference type="AlphaFoldDB" id="A0A336LKC4"/>
<dbReference type="InterPro" id="IPR017978">
    <property type="entry name" value="GPCR_3_C"/>
</dbReference>
<proteinExistence type="inferred from homology"/>
<dbReference type="InterPro" id="IPR011500">
    <property type="entry name" value="GPCR_3_9-Cys_dom"/>
</dbReference>
<dbReference type="Gene3D" id="3.40.50.2300">
    <property type="match status" value="2"/>
</dbReference>
<evidence type="ECO:0000256" key="6">
    <source>
        <dbReference type="ARBA" id="ARBA00023040"/>
    </source>
</evidence>
<dbReference type="InterPro" id="IPR001828">
    <property type="entry name" value="ANF_lig-bd_rcpt"/>
</dbReference>
<dbReference type="PRINTS" id="PR00248">
    <property type="entry name" value="GPCRMGR"/>
</dbReference>
<dbReference type="InterPro" id="IPR000162">
    <property type="entry name" value="GPCR_3_mtglu_rcpt"/>
</dbReference>
<keyword evidence="7 12" id="KW-0472">Membrane</keyword>
<comment type="similarity">
    <text evidence="2">Belongs to the G-protein coupled receptor 3 family.</text>
</comment>
<dbReference type="FunFam" id="3.40.50.2300:FF:000145">
    <property type="entry name" value="Glutamate receptor, metabotropic"/>
    <property type="match status" value="1"/>
</dbReference>
<evidence type="ECO:0000256" key="5">
    <source>
        <dbReference type="ARBA" id="ARBA00022989"/>
    </source>
</evidence>
<feature type="transmembrane region" description="Helical" evidence="12">
    <location>
        <begin position="861"/>
        <end position="881"/>
    </location>
</feature>
<dbReference type="PROSITE" id="PS50259">
    <property type="entry name" value="G_PROTEIN_RECEP_F3_4"/>
    <property type="match status" value="1"/>
</dbReference>
<feature type="transmembrane region" description="Helical" evidence="12">
    <location>
        <begin position="749"/>
        <end position="776"/>
    </location>
</feature>
<evidence type="ECO:0000256" key="8">
    <source>
        <dbReference type="ARBA" id="ARBA00023170"/>
    </source>
</evidence>
<evidence type="ECO:0000256" key="3">
    <source>
        <dbReference type="ARBA" id="ARBA00022475"/>
    </source>
</evidence>
<keyword evidence="3" id="KW-1003">Cell membrane</keyword>
<dbReference type="InterPro" id="IPR028082">
    <property type="entry name" value="Peripla_BP_I"/>
</dbReference>
<dbReference type="InterPro" id="IPR038550">
    <property type="entry name" value="GPCR_3_9-Cys_sf"/>
</dbReference>
<gene>
    <name evidence="14" type="primary">CSON009533</name>
</gene>
<evidence type="ECO:0000256" key="7">
    <source>
        <dbReference type="ARBA" id="ARBA00023136"/>
    </source>
</evidence>
<evidence type="ECO:0000313" key="14">
    <source>
        <dbReference type="EMBL" id="SSX18400.1"/>
    </source>
</evidence>
<dbReference type="GO" id="GO:0005886">
    <property type="term" value="C:plasma membrane"/>
    <property type="evidence" value="ECO:0007669"/>
    <property type="project" value="UniProtKB-SubCell"/>
</dbReference>
<accession>A0A336LKC4</accession>
<feature type="transmembrane region" description="Helical" evidence="12">
    <location>
        <begin position="16"/>
        <end position="33"/>
    </location>
</feature>
<dbReference type="PANTHER" id="PTHR24060">
    <property type="entry name" value="METABOTROPIC GLUTAMATE RECEPTOR"/>
    <property type="match status" value="1"/>
</dbReference>
<feature type="transmembrane region" description="Helical" evidence="12">
    <location>
        <begin position="802"/>
        <end position="821"/>
    </location>
</feature>
<dbReference type="InterPro" id="IPR050726">
    <property type="entry name" value="mGluR"/>
</dbReference>
<sequence>MCLKNSIKFSDTNLALFYYYLLLSNFYFCTITAQIQNNHNVSKPISAILPGDFIVGVLLSVHHQPSPLQASQRKIGQLSCGEVREHYGIQRTEAVIQTIDEINDDPYILPNITLGYQILDTCWYAPIALRQTIELIRGTISVPLTQKDEKCKSTQNTLNSIQKNTQQTFHKQLVEFKTNNVTDKNKSSTTDIKNNNKTQLLKNTLIGIIGPGSSSIALQVQNLLQLFSLPQIGYSTTSRDLSDKARFSTFLRVVPSDYYQAQVIIDIVRRFNWTYVSAVNTDENYGQSGIQAFRELAEKYDVCIAREDSVLSNADKSQFDDVLRNLEYDKLANVVVCFCEGMTVRGLLAAMERLNLSDRFLFIGTDGWADRADVVAGYERQALGSITVRIHSPYVDSFDKRYFSLSPFTNTRNPWFKEFWEHKFACQIPADANALQPLTNFFDKKHCTGKEDLSEKYKQEPKLSFVIKAIKTMAIALHQLQQDICGVNVTGLCPKLYPFNGTLFFNYLLNVSFPYGPDGDMVEFDHRGDPPGRYDIMNFQVKSDKTFDYVKIADWNNGTLDFICEYQEPPPGPIESVCSKPCSNGYYKSIQTGGQEKKCCWVCLPCDRHQILANETYCQDCAMGYWPNKHKNKCLPIRIEHMEWDDSDAIIRTFVTFITLCIFIRYNNTPVVKSSTRELCYIILLGMIFSHIAIFAILKKPTSFSCGLSRIVPGVSFSMIYASLFVKTNRIARILAGSKKSFPSKRMKFMSASAQLMLTSVLIFIEIIITVTMLIIEPPGIEHQYPTRRRVLLVCNTSARGVLVPLAFIFVLIGFCTLYAWKTRSVPENFNEAKFIGFAMYTTCVIWVAFLPIYFGSESKIVTHCICISLSATVTLILLFFPKLYIILVRPERNIRAFFTTTSKIRCHIGAQKISTISSKVPSSFSSMSHDCCECSKISSNCERNRTSVKSEAIQTSPELKRLTLVPNHDIDKDSILSELLYCGNTSNKNCDFPNPESYKDRPRQETPKIRFSEENQYISNQSLSISQSNSTNNPIDRIMSSDSIDTIDNQTINYNYNYYTTPYSSKNLIESNDDDRKYLCKECARKDTYKWNTQHFRTTISEESLSGCSFSESSANDYKIKNITIKIGKPYYFKTKISRKKNCSANS</sequence>
<keyword evidence="8" id="KW-0675">Receptor</keyword>
<keyword evidence="9" id="KW-0325">Glycoprotein</keyword>
<dbReference type="SUPFAM" id="SSF53822">
    <property type="entry name" value="Periplasmic binding protein-like I"/>
    <property type="match status" value="1"/>
</dbReference>
<keyword evidence="6" id="KW-0297">G-protein coupled receptor</keyword>
<dbReference type="VEuPathDB" id="VectorBase:CSON009533"/>
<dbReference type="OMA" id="NGDSPGX"/>
<dbReference type="CDD" id="cd15285">
    <property type="entry name" value="7tmC_mGluR_group1"/>
    <property type="match status" value="1"/>
</dbReference>
<feature type="domain" description="G-protein coupled receptors family 3 profile" evidence="13">
    <location>
        <begin position="649"/>
        <end position="903"/>
    </location>
</feature>
<evidence type="ECO:0000259" key="13">
    <source>
        <dbReference type="PROSITE" id="PS50259"/>
    </source>
</evidence>
<comment type="function">
    <text evidence="11">G-protein coupled receptor for glutamate. Ligand binding causes a conformation change that triggers signaling via guanine nucleotide-binding proteins (G proteins) and modulates the activity of down-stream effectors.</text>
</comment>
<evidence type="ECO:0000256" key="9">
    <source>
        <dbReference type="ARBA" id="ARBA00023180"/>
    </source>
</evidence>
<dbReference type="Pfam" id="PF00003">
    <property type="entry name" value="7tm_3"/>
    <property type="match status" value="1"/>
</dbReference>
<feature type="transmembrane region" description="Helical" evidence="12">
    <location>
        <begin position="649"/>
        <end position="667"/>
    </location>
</feature>
<feature type="transmembrane region" description="Helical" evidence="12">
    <location>
        <begin position="679"/>
        <end position="698"/>
    </location>
</feature>
<dbReference type="FunFam" id="2.10.50.30:FF:000001">
    <property type="entry name" value="metabotropic glutamate receptor 1"/>
    <property type="match status" value="1"/>
</dbReference>
<dbReference type="Gene3D" id="2.10.50.30">
    <property type="entry name" value="GPCR, family 3, nine cysteines domain"/>
    <property type="match status" value="1"/>
</dbReference>
<evidence type="ECO:0000256" key="2">
    <source>
        <dbReference type="ARBA" id="ARBA00007242"/>
    </source>
</evidence>
<name>A0A336LKC4_CULSO</name>
<dbReference type="Pfam" id="PF01094">
    <property type="entry name" value="ANF_receptor"/>
    <property type="match status" value="1"/>
</dbReference>
<keyword evidence="5 12" id="KW-1133">Transmembrane helix</keyword>
<evidence type="ECO:0000256" key="1">
    <source>
        <dbReference type="ARBA" id="ARBA00004651"/>
    </source>
</evidence>
<dbReference type="EMBL" id="UFQT01000037">
    <property type="protein sequence ID" value="SSX18400.1"/>
    <property type="molecule type" value="Genomic_DNA"/>
</dbReference>
<reference evidence="14" key="1">
    <citation type="submission" date="2018-07" db="EMBL/GenBank/DDBJ databases">
        <authorList>
            <person name="Quirk P.G."/>
            <person name="Krulwich T.A."/>
        </authorList>
    </citation>
    <scope>NUCLEOTIDE SEQUENCE</scope>
</reference>
<evidence type="ECO:0000256" key="10">
    <source>
        <dbReference type="ARBA" id="ARBA00023224"/>
    </source>
</evidence>
<dbReference type="Pfam" id="PF07562">
    <property type="entry name" value="NCD3G"/>
    <property type="match status" value="1"/>
</dbReference>
<organism evidence="14">
    <name type="scientific">Culicoides sonorensis</name>
    <name type="common">Biting midge</name>
    <dbReference type="NCBI Taxonomy" id="179676"/>
    <lineage>
        <taxon>Eukaryota</taxon>
        <taxon>Metazoa</taxon>
        <taxon>Ecdysozoa</taxon>
        <taxon>Arthropoda</taxon>
        <taxon>Hexapoda</taxon>
        <taxon>Insecta</taxon>
        <taxon>Pterygota</taxon>
        <taxon>Neoptera</taxon>
        <taxon>Endopterygota</taxon>
        <taxon>Diptera</taxon>
        <taxon>Nematocera</taxon>
        <taxon>Chironomoidea</taxon>
        <taxon>Ceratopogonidae</taxon>
        <taxon>Ceratopogoninae</taxon>
        <taxon>Culicoides</taxon>
        <taxon>Monoculicoides</taxon>
    </lineage>
</organism>
<keyword evidence="4 12" id="KW-0812">Transmembrane</keyword>
<evidence type="ECO:0000256" key="4">
    <source>
        <dbReference type="ARBA" id="ARBA00022692"/>
    </source>
</evidence>